<dbReference type="EMBL" id="JAFCLK010000026">
    <property type="protein sequence ID" value="MBR1139087.1"/>
    <property type="molecule type" value="Genomic_DNA"/>
</dbReference>
<dbReference type="SUPFAM" id="SSF53448">
    <property type="entry name" value="Nucleotide-diphospho-sugar transferases"/>
    <property type="match status" value="1"/>
</dbReference>
<dbReference type="InterPro" id="IPR029044">
    <property type="entry name" value="Nucleotide-diphossugar_trans"/>
</dbReference>
<organism evidence="2 3">
    <name type="scientific">Bradyrhizobium denitrificans</name>
    <dbReference type="NCBI Taxonomy" id="2734912"/>
    <lineage>
        <taxon>Bacteria</taxon>
        <taxon>Pseudomonadati</taxon>
        <taxon>Pseudomonadota</taxon>
        <taxon>Alphaproteobacteria</taxon>
        <taxon>Hyphomicrobiales</taxon>
        <taxon>Nitrobacteraceae</taxon>
        <taxon>Bradyrhizobium</taxon>
    </lineage>
</organism>
<dbReference type="InterPro" id="IPR007275">
    <property type="entry name" value="YTH_domain"/>
</dbReference>
<dbReference type="Gene3D" id="3.90.550.10">
    <property type="entry name" value="Spore Coat Polysaccharide Biosynthesis Protein SpsA, Chain A"/>
    <property type="match status" value="1"/>
</dbReference>
<dbReference type="PANTHER" id="PTHR36529">
    <property type="entry name" value="SLL1095 PROTEIN"/>
    <property type="match status" value="1"/>
</dbReference>
<proteinExistence type="predicted"/>
<accession>A0ABS5GCL4</accession>
<name>A0ABS5GCL4_9BRAD</name>
<evidence type="ECO:0000313" key="2">
    <source>
        <dbReference type="EMBL" id="MBR1139087.1"/>
    </source>
</evidence>
<dbReference type="PROSITE" id="PS50882">
    <property type="entry name" value="YTH"/>
    <property type="match status" value="1"/>
</dbReference>
<dbReference type="Proteomes" id="UP001314635">
    <property type="component" value="Unassembled WGS sequence"/>
</dbReference>
<dbReference type="NCBIfam" id="TIGR04282">
    <property type="entry name" value="glyco_like_cofC"/>
    <property type="match status" value="1"/>
</dbReference>
<evidence type="ECO:0000313" key="3">
    <source>
        <dbReference type="Proteomes" id="UP001314635"/>
    </source>
</evidence>
<dbReference type="Pfam" id="PF09837">
    <property type="entry name" value="DUF2064"/>
    <property type="match status" value="1"/>
</dbReference>
<dbReference type="PANTHER" id="PTHR36529:SF1">
    <property type="entry name" value="GLYCOSYLTRANSFERASE"/>
    <property type="match status" value="1"/>
</dbReference>
<dbReference type="RefSeq" id="WP_172236684.1">
    <property type="nucleotide sequence ID" value="NZ_JABFDP010000011.1"/>
</dbReference>
<sequence length="207" mass="22395">MADRWSNPTVYVMVKAPVAGGVKTRLAARIGSIEAARFYRTVTASVLRRVASDGRWTTVLAVSPDCAVNASFWPASLPRVGQGGGDLGARMQRLLDLGPGPNILIGSDIPEIQTRHLATAFAILKHKKVVFGPAEDGGFWLVGSRGGFGAPRLFRKVRWSTEHALADSLAGLGSQAGLAPMLADVDGEPDWQRWRRRRGRDRSGMCF</sequence>
<evidence type="ECO:0000259" key="1">
    <source>
        <dbReference type="PROSITE" id="PS50882"/>
    </source>
</evidence>
<keyword evidence="3" id="KW-1185">Reference proteome</keyword>
<comment type="caution">
    <text evidence="2">The sequence shown here is derived from an EMBL/GenBank/DDBJ whole genome shotgun (WGS) entry which is preliminary data.</text>
</comment>
<gene>
    <name evidence="2" type="ORF">JQ619_25325</name>
</gene>
<dbReference type="InterPro" id="IPR018641">
    <property type="entry name" value="Trfase_1_rSAM/seldom-assoc"/>
</dbReference>
<protein>
    <submittedName>
        <fullName evidence="2">TIGR04282 family arsenosugar biosynthesis glycosyltransferase</fullName>
    </submittedName>
</protein>
<reference evidence="3" key="1">
    <citation type="journal article" date="2021" name="ISME J.">
        <title>Evolutionary origin and ecological implication of a unique nif island in free-living Bradyrhizobium lineages.</title>
        <authorList>
            <person name="Tao J."/>
        </authorList>
    </citation>
    <scope>NUCLEOTIDE SEQUENCE [LARGE SCALE GENOMIC DNA]</scope>
    <source>
        <strain evidence="3">SZCCT0094</strain>
    </source>
</reference>
<feature type="domain" description="YTH" evidence="1">
    <location>
        <begin position="118"/>
        <end position="207"/>
    </location>
</feature>